<feature type="compositionally biased region" description="Basic and acidic residues" evidence="1">
    <location>
        <begin position="159"/>
        <end position="171"/>
    </location>
</feature>
<geneLocation type="plasmid" evidence="2">
    <name>pWR501</name>
</geneLocation>
<evidence type="ECO:0000313" key="2">
    <source>
        <dbReference type="EMBL" id="AAK18579.1"/>
    </source>
</evidence>
<feature type="compositionally biased region" description="Basic and acidic residues" evidence="1">
    <location>
        <begin position="198"/>
        <end position="214"/>
    </location>
</feature>
<accession>Q9AFK3</accession>
<dbReference type="AlphaFoldDB" id="Q9AFK3"/>
<organism evidence="2">
    <name type="scientific">Shigella flexneri serotype 5a (strain M90T)</name>
    <dbReference type="NCBI Taxonomy" id="1086030"/>
    <lineage>
        <taxon>Bacteria</taxon>
        <taxon>Pseudomonadati</taxon>
        <taxon>Pseudomonadota</taxon>
        <taxon>Gammaproteobacteria</taxon>
        <taxon>Enterobacterales</taxon>
        <taxon>Enterobacteriaceae</taxon>
        <taxon>Shigella</taxon>
    </lineage>
</organism>
<feature type="compositionally biased region" description="Gly residues" evidence="1">
    <location>
        <begin position="78"/>
        <end position="93"/>
    </location>
</feature>
<feature type="region of interest" description="Disordered" evidence="1">
    <location>
        <begin position="71"/>
        <end position="98"/>
    </location>
</feature>
<feature type="compositionally biased region" description="Basic and acidic residues" evidence="1">
    <location>
        <begin position="114"/>
        <end position="128"/>
    </location>
</feature>
<proteinExistence type="predicted"/>
<feature type="region of interest" description="Disordered" evidence="1">
    <location>
        <begin position="114"/>
        <end position="138"/>
    </location>
</feature>
<keyword evidence="2" id="KW-0614">Plasmid</keyword>
<gene>
    <name evidence="2" type="primary">S0269</name>
    <name evidence="2" type="ORF">pWR501_0269</name>
</gene>
<feature type="region of interest" description="Disordered" evidence="1">
    <location>
        <begin position="150"/>
        <end position="218"/>
    </location>
</feature>
<name>Q9AFK3_SHIFM</name>
<evidence type="ECO:0000256" key="1">
    <source>
        <dbReference type="SAM" id="MobiDB-lite"/>
    </source>
</evidence>
<dbReference type="EMBL" id="AF348706">
    <property type="protein sequence ID" value="AAK18579.1"/>
    <property type="molecule type" value="Genomic_DNA"/>
</dbReference>
<protein>
    <submittedName>
        <fullName evidence="2">Tn501 orf, hypotheical</fullName>
    </submittedName>
</protein>
<reference evidence="2" key="1">
    <citation type="journal article" date="2001" name="Infect. Immun.">
        <title>Complete DNA sequence and analysis of the large virulence plasmid of Shigella flexneri.</title>
        <authorList>
            <person name="Venkatesan M.M."/>
            <person name="Goldberg M.B."/>
            <person name="Rose D.J."/>
            <person name="Grotbeck E.J."/>
            <person name="Burland V."/>
            <person name="Blattner F.R."/>
        </authorList>
    </citation>
    <scope>NUCLEOTIDE SEQUENCE [LARGE SCALE GENOMIC DNA]</scope>
    <source>
        <strain evidence="2">M90T</strain>
        <plasmid evidence="2">pWR501</plasmid>
    </source>
</reference>
<sequence length="228" mass="24260">MCCGAVFSDSLLDAGRIARVCGCLGQLLHAGLGIVEGDDRLACLESHVNFADAFDLGNRLLDSDRAGGAGHARYGQRDGLGGGPDGGNNGGEGEGGKQFLHGELRSVEKWHDVGKSERDQNQRGHDPENELVSSSHLGNRADLTRFAGRCLPVDAPPGEEQRHQRHADKDGAIGFQHRQVADPSAAEPQGDQNQRPEAASRGEDGGKPSSEERAAPGFWFRHALVLSN</sequence>